<dbReference type="Pfam" id="PF19678">
    <property type="entry name" value="DUF6180"/>
    <property type="match status" value="1"/>
</dbReference>
<dbReference type="InterPro" id="IPR045752">
    <property type="entry name" value="DUF6180"/>
</dbReference>
<evidence type="ECO:0000256" key="1">
    <source>
        <dbReference type="SAM" id="SignalP"/>
    </source>
</evidence>
<feature type="signal peptide" evidence="1">
    <location>
        <begin position="1"/>
        <end position="23"/>
    </location>
</feature>
<dbReference type="EMBL" id="SMTG01000006">
    <property type="protein sequence ID" value="TDK29524.1"/>
    <property type="molecule type" value="Genomic_DNA"/>
</dbReference>
<name>A0A4R5U634_9GAMM</name>
<gene>
    <name evidence="2" type="ORF">E2F49_14215</name>
</gene>
<dbReference type="AlphaFoldDB" id="A0A4R5U634"/>
<evidence type="ECO:0000313" key="3">
    <source>
        <dbReference type="Proteomes" id="UP000295543"/>
    </source>
</evidence>
<feature type="chain" id="PRO_5020720899" evidence="1">
    <location>
        <begin position="24"/>
        <end position="129"/>
    </location>
</feature>
<keyword evidence="3" id="KW-1185">Reference proteome</keyword>
<organism evidence="2 3">
    <name type="scientific">Luteimonas terrae</name>
    <dbReference type="NCBI Taxonomy" id="1530191"/>
    <lineage>
        <taxon>Bacteria</taxon>
        <taxon>Pseudomonadati</taxon>
        <taxon>Pseudomonadota</taxon>
        <taxon>Gammaproteobacteria</taxon>
        <taxon>Lysobacterales</taxon>
        <taxon>Lysobacteraceae</taxon>
        <taxon>Luteimonas</taxon>
    </lineage>
</organism>
<accession>A0A4R5U634</accession>
<keyword evidence="1" id="KW-0732">Signal</keyword>
<reference evidence="2 3" key="1">
    <citation type="submission" date="2019-03" db="EMBL/GenBank/DDBJ databases">
        <title>Luteimonas zhaokaii sp.nov., isolated from the rectal contents of Plateau pika in Yushu, Qinghai Province, China.</title>
        <authorList>
            <person name="Zhang G."/>
        </authorList>
    </citation>
    <scope>NUCLEOTIDE SEQUENCE [LARGE SCALE GENOMIC DNA]</scope>
    <source>
        <strain evidence="2 3">THG-MD21</strain>
    </source>
</reference>
<proteinExistence type="predicted"/>
<evidence type="ECO:0000313" key="2">
    <source>
        <dbReference type="EMBL" id="TDK29524.1"/>
    </source>
</evidence>
<dbReference type="Proteomes" id="UP000295543">
    <property type="component" value="Unassembled WGS sequence"/>
</dbReference>
<dbReference type="OrthoDB" id="6053203at2"/>
<protein>
    <submittedName>
        <fullName evidence="2">Uncharacterized protein</fullName>
    </submittedName>
</protein>
<dbReference type="RefSeq" id="WP_133394491.1">
    <property type="nucleotide sequence ID" value="NZ_SMTG01000006.1"/>
</dbReference>
<sequence length="129" mass="13042">MKPLALTSLIAGLSLAPALAATADDFSLGYDVDRYPATQLSVKSCLAALARGAAAVGYVTRTQSDQGTLATHVSGPAGGGRALVSYCISAGTHTAFVVQALDYSSPDSRATDAVKARVTAEVRKAAGAR</sequence>
<comment type="caution">
    <text evidence="2">The sequence shown here is derived from an EMBL/GenBank/DDBJ whole genome shotgun (WGS) entry which is preliminary data.</text>
</comment>